<dbReference type="NCBIfam" id="TIGR02610">
    <property type="entry name" value="PHA_gran_rgn"/>
    <property type="match status" value="1"/>
</dbReference>
<proteinExistence type="predicted"/>
<dbReference type="OrthoDB" id="287584at2"/>
<dbReference type="RefSeq" id="WP_134673277.1">
    <property type="nucleotide sequence ID" value="NZ_CP039383.2"/>
</dbReference>
<dbReference type="EMBL" id="SPUH01000001">
    <property type="protein sequence ID" value="TKS53892.1"/>
    <property type="molecule type" value="Genomic_DNA"/>
</dbReference>
<dbReference type="AlphaFoldDB" id="A0A4Z1R2Z4"/>
<accession>A0A4Z1R2Z4</accession>
<protein>
    <submittedName>
        <fullName evidence="1">Polyhydroxyalkanoic acid synthase</fullName>
    </submittedName>
</protein>
<reference evidence="1 2" key="1">
    <citation type="submission" date="2019-01" db="EMBL/GenBank/DDBJ databases">
        <authorList>
            <person name="Zhang S."/>
        </authorList>
    </citation>
    <scope>NUCLEOTIDE SEQUENCE [LARGE SCALE GENOMIC DNA]</scope>
    <source>
        <strain evidence="1 2">1626</strain>
    </source>
</reference>
<dbReference type="InterPro" id="IPR013433">
    <property type="entry name" value="PHA_gran_rgn"/>
</dbReference>
<sequence>MSEIDIRHPHSLPLPQARAAVEQISAKLAQKFDVQCAWNGDVLHFQRSGVDGAIALAGDEVRVTAKLGFLLSAMRGPIEAEIQRVLEKEFSA</sequence>
<name>A0A4Z1R2Z4_9GAMM</name>
<evidence type="ECO:0000313" key="2">
    <source>
        <dbReference type="Proteomes" id="UP000298681"/>
    </source>
</evidence>
<evidence type="ECO:0000313" key="1">
    <source>
        <dbReference type="EMBL" id="TKS53892.1"/>
    </source>
</evidence>
<gene>
    <name evidence="1" type="ORF">E4582_03280</name>
</gene>
<comment type="caution">
    <text evidence="1">The sequence shown here is derived from an EMBL/GenBank/DDBJ whole genome shotgun (WGS) entry which is preliminary data.</text>
</comment>
<keyword evidence="2" id="KW-1185">Reference proteome</keyword>
<dbReference type="Pfam" id="PF09650">
    <property type="entry name" value="PHA_gran_rgn"/>
    <property type="match status" value="1"/>
</dbReference>
<dbReference type="Proteomes" id="UP000298681">
    <property type="component" value="Unassembled WGS sequence"/>
</dbReference>
<organism evidence="1 2">
    <name type="scientific">Luteimonas yindakuii</name>
    <dbReference type="NCBI Taxonomy" id="2565782"/>
    <lineage>
        <taxon>Bacteria</taxon>
        <taxon>Pseudomonadati</taxon>
        <taxon>Pseudomonadota</taxon>
        <taxon>Gammaproteobacteria</taxon>
        <taxon>Lysobacterales</taxon>
        <taxon>Lysobacteraceae</taxon>
        <taxon>Luteimonas</taxon>
    </lineage>
</organism>